<sequence length="592" mass="69615">MENKLMDLSTNRMNNITWTVANNYNFIPNYNIFKFEDNNKINIYKSALAGFSYGKFQIEEVYNFLYVLTEDNPYPDDYYKITELMLEEYFWFYYDKYRPGIVEFRDYTTKEKYNNYKFRTPNNLAEELEYAYYSRKLSYVPKTREMVILLLNDIMNIKNIKNTSDLILKIDKIIKRHFHIHLNINYEQNLKKSLESSKEKDKLPKDLKVKIEFKNRNQNVLDKDQVEAAEFNKSSFLFEDREIDRDLEENNLTTENYTKEGYLKDLAEKVYGKSILSSSNTSKLENKLCTGIHEGIQILLTRGKFGKSLNEQFRESEKQEIKKENLEHFNKNYLIYKRSITKLREVIRREILTDLNESKYLSTNGKLIPSLLWKPKYINNNKIFLKEKKDEIGTVSVDILLDSSASQIERQALIASQGFIIAQSLTDLNIPTRVMSFNNFYNVLILKIFRDYFDSDNKNQNIFEYTASGSNRDGLAIKTVSYLMNNTGFERRILIVLSDGKPNDKINLKIIGNINKKAKDYIKEDAIKDSSKEVFLSRNSDNIVLGVFTGEEEDLPSEKKIYGNDFAYISNINRFSDIVGSFLKNVLINELE</sequence>
<evidence type="ECO:0000313" key="2">
    <source>
        <dbReference type="Proteomes" id="UP000595814"/>
    </source>
</evidence>
<gene>
    <name evidence="1" type="ORF">JFY71_08505</name>
</gene>
<dbReference type="Proteomes" id="UP000595814">
    <property type="component" value="Chromosome"/>
</dbReference>
<protein>
    <submittedName>
        <fullName evidence="1">Uncharacterized protein</fullName>
    </submittedName>
</protein>
<reference evidence="1 2" key="1">
    <citation type="journal article" date="2022" name="Int. J. Syst. Evol. Microbiol.">
        <title>Miniphocaeibacter halophilus sp. nov., an ammonium-tolerant acetate-producing bacterium isolated from a biogas system.</title>
        <authorList>
            <person name="Schnurer A."/>
            <person name="Singh A."/>
            <person name="Bi S."/>
            <person name="Qiao W."/>
            <person name="Westerholm M."/>
        </authorList>
    </citation>
    <scope>NUCLEOTIDE SEQUENCE [LARGE SCALE GENOMIC DNA]</scope>
    <source>
        <strain evidence="1 2">AMB_01</strain>
    </source>
</reference>
<name>A0AC61MSR1_9FIRM</name>
<proteinExistence type="predicted"/>
<accession>A0AC61MSR1</accession>
<evidence type="ECO:0000313" key="1">
    <source>
        <dbReference type="EMBL" id="QQK07353.1"/>
    </source>
</evidence>
<organism evidence="1 2">
    <name type="scientific">Miniphocaeibacter halophilus</name>
    <dbReference type="NCBI Taxonomy" id="2931922"/>
    <lineage>
        <taxon>Bacteria</taxon>
        <taxon>Bacillati</taxon>
        <taxon>Bacillota</taxon>
        <taxon>Tissierellia</taxon>
        <taxon>Tissierellales</taxon>
        <taxon>Peptoniphilaceae</taxon>
        <taxon>Miniphocaeibacter</taxon>
    </lineage>
</organism>
<dbReference type="EMBL" id="CP066744">
    <property type="protein sequence ID" value="QQK07353.1"/>
    <property type="molecule type" value="Genomic_DNA"/>
</dbReference>
<keyword evidence="2" id="KW-1185">Reference proteome</keyword>